<comment type="caution">
    <text evidence="1">The sequence shown here is derived from an EMBL/GenBank/DDBJ whole genome shotgun (WGS) entry which is preliminary data.</text>
</comment>
<evidence type="ECO:0000313" key="1">
    <source>
        <dbReference type="EMBL" id="KAK6640517.1"/>
    </source>
</evidence>
<dbReference type="Proteomes" id="UP001359485">
    <property type="component" value="Unassembled WGS sequence"/>
</dbReference>
<protein>
    <submittedName>
        <fullName evidence="1">Uncharacterized protein</fullName>
    </submittedName>
</protein>
<dbReference type="EMBL" id="JAWJWF010000001">
    <property type="protein sequence ID" value="KAK6640517.1"/>
    <property type="molecule type" value="Genomic_DNA"/>
</dbReference>
<name>A0ABR1BEL1_POLSC</name>
<keyword evidence="2" id="KW-1185">Reference proteome</keyword>
<accession>A0ABR1BEL1</accession>
<proteinExistence type="predicted"/>
<sequence>MEDFDRRKDKRSKKHIHYIPYIFTCPIGLGKIKRMARELESKTGGEVESVHIGRWSEEASSEEIKLVLENRKSTEKSKRERENAG</sequence>
<evidence type="ECO:0000313" key="2">
    <source>
        <dbReference type="Proteomes" id="UP001359485"/>
    </source>
</evidence>
<gene>
    <name evidence="1" type="ORF">RUM44_012212</name>
</gene>
<reference evidence="1 2" key="1">
    <citation type="submission" date="2023-09" db="EMBL/GenBank/DDBJ databases">
        <title>Genomes of two closely related lineages of the louse Polyplax serrata with different host specificities.</title>
        <authorList>
            <person name="Martinu J."/>
            <person name="Tarabai H."/>
            <person name="Stefka J."/>
            <person name="Hypsa V."/>
        </authorList>
    </citation>
    <scope>NUCLEOTIDE SEQUENCE [LARGE SCALE GENOMIC DNA]</scope>
    <source>
        <strain evidence="1">98ZLc_SE</strain>
    </source>
</reference>
<organism evidence="1 2">
    <name type="scientific">Polyplax serrata</name>
    <name type="common">Common mouse louse</name>
    <dbReference type="NCBI Taxonomy" id="468196"/>
    <lineage>
        <taxon>Eukaryota</taxon>
        <taxon>Metazoa</taxon>
        <taxon>Ecdysozoa</taxon>
        <taxon>Arthropoda</taxon>
        <taxon>Hexapoda</taxon>
        <taxon>Insecta</taxon>
        <taxon>Pterygota</taxon>
        <taxon>Neoptera</taxon>
        <taxon>Paraneoptera</taxon>
        <taxon>Psocodea</taxon>
        <taxon>Troctomorpha</taxon>
        <taxon>Phthiraptera</taxon>
        <taxon>Anoplura</taxon>
        <taxon>Polyplacidae</taxon>
        <taxon>Polyplax</taxon>
    </lineage>
</organism>